<dbReference type="SMART" id="SM00876">
    <property type="entry name" value="BATS"/>
    <property type="match status" value="1"/>
</dbReference>
<proteinExistence type="predicted"/>
<dbReference type="SFLD" id="SFLDS00029">
    <property type="entry name" value="Radical_SAM"/>
    <property type="match status" value="1"/>
</dbReference>
<evidence type="ECO:0000256" key="3">
    <source>
        <dbReference type="ARBA" id="ARBA00022691"/>
    </source>
</evidence>
<comment type="caution">
    <text evidence="9">The sequence shown here is derived from an EMBL/GenBank/DDBJ whole genome shotgun (WGS) entry which is preliminary data.</text>
</comment>
<dbReference type="InterPro" id="IPR010722">
    <property type="entry name" value="BATS_dom"/>
</dbReference>
<dbReference type="NCBIfam" id="TIGR02351">
    <property type="entry name" value="thiH"/>
    <property type="match status" value="1"/>
</dbReference>
<keyword evidence="6" id="KW-0411">Iron-sulfur</keyword>
<evidence type="ECO:0000259" key="8">
    <source>
        <dbReference type="PROSITE" id="PS51918"/>
    </source>
</evidence>
<dbReference type="EMBL" id="JACYFC010000003">
    <property type="protein sequence ID" value="MBD5771729.1"/>
    <property type="molecule type" value="Genomic_DNA"/>
</dbReference>
<dbReference type="PANTHER" id="PTHR43583">
    <property type="entry name" value="2-IMINOACETATE SYNTHASE"/>
    <property type="match status" value="1"/>
</dbReference>
<keyword evidence="5" id="KW-0408">Iron</keyword>
<sequence length="398" mass="45517">MSQKIDGQLIKTDRTKNHPLEQSPSVESQFSRVVEHSDWHEVTRSHQEKTQQDVLKALAKDKLTVDDFTALISPAAEPYLLDMVAKSEALTKQRFGNTLSLFAPLYLSNTCANECTYCGFSMSNAIKRLTLDEAQIKKEVAAIKGKGFDHILLVTGETKRVSMPYFERMLPLIKPSFSQLSMEVQPLEADEYQRLKNIGLDAVLVYQETYRRQTYLEHHLRGNKSNFNHRLDAPDRIGQAGLHKIGLGVLLGLEDWRTDSIMMAHHLRHLQKHYWRSRFSVAFPRIRPCEGGIQPKSVISDRQLIQLIAAWRLFDRDLEMSLSTRESAEFRHHAIRMGFTTMSAESKTQPGGYADDAEVALEQFEISDERSVQEIAEMIRSQGKEVVWKDWDPSLSGL</sequence>
<dbReference type="Pfam" id="PF06968">
    <property type="entry name" value="BATS"/>
    <property type="match status" value="1"/>
</dbReference>
<feature type="region of interest" description="Disordered" evidence="7">
    <location>
        <begin position="1"/>
        <end position="28"/>
    </location>
</feature>
<dbReference type="Gene3D" id="3.20.20.70">
    <property type="entry name" value="Aldolase class I"/>
    <property type="match status" value="1"/>
</dbReference>
<evidence type="ECO:0000256" key="1">
    <source>
        <dbReference type="ARBA" id="ARBA00001966"/>
    </source>
</evidence>
<dbReference type="SUPFAM" id="SSF102114">
    <property type="entry name" value="Radical SAM enzymes"/>
    <property type="match status" value="1"/>
</dbReference>
<keyword evidence="2" id="KW-0004">4Fe-4S</keyword>
<feature type="domain" description="Radical SAM core" evidence="8">
    <location>
        <begin position="97"/>
        <end position="331"/>
    </location>
</feature>
<dbReference type="Pfam" id="PF04055">
    <property type="entry name" value="Radical_SAM"/>
    <property type="match status" value="1"/>
</dbReference>
<organism evidence="9 10">
    <name type="scientific">Marinomonas colpomeniae</name>
    <dbReference type="NCBI Taxonomy" id="2774408"/>
    <lineage>
        <taxon>Bacteria</taxon>
        <taxon>Pseudomonadati</taxon>
        <taxon>Pseudomonadota</taxon>
        <taxon>Gammaproteobacteria</taxon>
        <taxon>Oceanospirillales</taxon>
        <taxon>Oceanospirillaceae</taxon>
        <taxon>Marinomonas</taxon>
    </lineage>
</organism>
<dbReference type="CDD" id="cd01335">
    <property type="entry name" value="Radical_SAM"/>
    <property type="match status" value="1"/>
</dbReference>
<dbReference type="SFLD" id="SFLDF00301">
    <property type="entry name" value="2-iminoacetate_synthase_(ThiH)"/>
    <property type="match status" value="1"/>
</dbReference>
<evidence type="ECO:0000256" key="7">
    <source>
        <dbReference type="SAM" id="MobiDB-lite"/>
    </source>
</evidence>
<dbReference type="InterPro" id="IPR034428">
    <property type="entry name" value="ThiH/NoCL/HydG-like"/>
</dbReference>
<dbReference type="PANTHER" id="PTHR43583:SF1">
    <property type="entry name" value="2-IMINOACETATE SYNTHASE"/>
    <property type="match status" value="1"/>
</dbReference>
<reference evidence="9 10" key="1">
    <citation type="submission" date="2020-09" db="EMBL/GenBank/DDBJ databases">
        <title>Marinomonas sp. nov., isolated from the cysticercosis algae of Qingdao, China.</title>
        <authorList>
            <person name="Sun X."/>
        </authorList>
    </citation>
    <scope>NUCLEOTIDE SEQUENCE [LARGE SCALE GENOMIC DNA]</scope>
    <source>
        <strain evidence="9 10">SM2066</strain>
    </source>
</reference>
<evidence type="ECO:0000256" key="5">
    <source>
        <dbReference type="ARBA" id="ARBA00023004"/>
    </source>
</evidence>
<evidence type="ECO:0000313" key="9">
    <source>
        <dbReference type="EMBL" id="MBD5771729.1"/>
    </source>
</evidence>
<evidence type="ECO:0000256" key="2">
    <source>
        <dbReference type="ARBA" id="ARBA00022485"/>
    </source>
</evidence>
<keyword evidence="4" id="KW-0479">Metal-binding</keyword>
<dbReference type="Proteomes" id="UP000604161">
    <property type="component" value="Unassembled WGS sequence"/>
</dbReference>
<evidence type="ECO:0000256" key="4">
    <source>
        <dbReference type="ARBA" id="ARBA00022723"/>
    </source>
</evidence>
<evidence type="ECO:0000256" key="6">
    <source>
        <dbReference type="ARBA" id="ARBA00023014"/>
    </source>
</evidence>
<protein>
    <submittedName>
        <fullName evidence="9">2-iminoacetate synthase ThiH</fullName>
    </submittedName>
</protein>
<dbReference type="SFLD" id="SFLDG01081">
    <property type="entry name" value="cleavage_of_the_Ca-Cb_bond_in"/>
    <property type="match status" value="1"/>
</dbReference>
<dbReference type="SFLD" id="SFLDG01060">
    <property type="entry name" value="BATS_domain_containing"/>
    <property type="match status" value="1"/>
</dbReference>
<name>A0ABR8P1T5_9GAMM</name>
<dbReference type="InterPro" id="IPR007197">
    <property type="entry name" value="rSAM"/>
</dbReference>
<keyword evidence="10" id="KW-1185">Reference proteome</keyword>
<comment type="cofactor">
    <cofactor evidence="1">
        <name>[4Fe-4S] cluster</name>
        <dbReference type="ChEBI" id="CHEBI:49883"/>
    </cofactor>
</comment>
<evidence type="ECO:0000313" key="10">
    <source>
        <dbReference type="Proteomes" id="UP000604161"/>
    </source>
</evidence>
<accession>A0ABR8P1T5</accession>
<dbReference type="PROSITE" id="PS51918">
    <property type="entry name" value="RADICAL_SAM"/>
    <property type="match status" value="1"/>
</dbReference>
<dbReference type="InterPro" id="IPR013785">
    <property type="entry name" value="Aldolase_TIM"/>
</dbReference>
<gene>
    <name evidence="9" type="primary">thiH</name>
    <name evidence="9" type="ORF">IF202_11760</name>
</gene>
<keyword evidence="3" id="KW-0949">S-adenosyl-L-methionine</keyword>
<dbReference type="InterPro" id="IPR012726">
    <property type="entry name" value="ThiH"/>
</dbReference>
<dbReference type="InterPro" id="IPR058240">
    <property type="entry name" value="rSAM_sf"/>
</dbReference>